<organism evidence="3 4">
    <name type="scientific">Orbilia oligospora</name>
    <name type="common">Nematode-trapping fungus</name>
    <name type="synonym">Arthrobotrys oligospora</name>
    <dbReference type="NCBI Taxonomy" id="2813651"/>
    <lineage>
        <taxon>Eukaryota</taxon>
        <taxon>Fungi</taxon>
        <taxon>Dikarya</taxon>
        <taxon>Ascomycota</taxon>
        <taxon>Pezizomycotina</taxon>
        <taxon>Orbiliomycetes</taxon>
        <taxon>Orbiliales</taxon>
        <taxon>Orbiliaceae</taxon>
        <taxon>Orbilia</taxon>
    </lineage>
</organism>
<feature type="chain" id="PRO_5028862950" evidence="2">
    <location>
        <begin position="19"/>
        <end position="336"/>
    </location>
</feature>
<feature type="compositionally biased region" description="Basic and acidic residues" evidence="1">
    <location>
        <begin position="54"/>
        <end position="65"/>
    </location>
</feature>
<proteinExistence type="predicted"/>
<dbReference type="OrthoDB" id="5407251at2759"/>
<dbReference type="Proteomes" id="UP000474640">
    <property type="component" value="Unassembled WGS sequence"/>
</dbReference>
<accession>A0A7C8RDH4</accession>
<sequence>MLLSKALLVFSCIPFLEALVTPPVRGKGPPELYNTPSSNITSTGNQTVWQRQQQKVEEKEEKEENQINSTVITPSHESPKPLPPDDDTSLGFSTRAISSRIFYGWIRFCPEMEYVINQIDPDSNVYPRLGPASYNRRPDPRVRPGPTFTRMQRQRSLCAYCDCTEQGDLVTTPRIPPTTTAHCSVDYILQRCKLWYNCVCQIIMRDPKYDPDTTIEEYQDALNRVPFWAKAQNPAWRWTPRNAGGFSMTWDGLGTESTVPWLIEETERELVPGTKEPYYLEGPDQRDPNQKDLNWLRGPLSGDEGLRSGSYKKRSITGEKEGGGGGGKQTSSTERD</sequence>
<protein>
    <submittedName>
        <fullName evidence="3">Uncharacterized protein</fullName>
    </submittedName>
</protein>
<evidence type="ECO:0000313" key="3">
    <source>
        <dbReference type="EMBL" id="KAF3285474.1"/>
    </source>
</evidence>
<feature type="compositionally biased region" description="Polar residues" evidence="1">
    <location>
        <begin position="66"/>
        <end position="76"/>
    </location>
</feature>
<feature type="region of interest" description="Disordered" evidence="1">
    <location>
        <begin position="272"/>
        <end position="336"/>
    </location>
</feature>
<dbReference type="AlphaFoldDB" id="A0A7C8RDH4"/>
<gene>
    <name evidence="3" type="ORF">TWF970_010525</name>
</gene>
<keyword evidence="2" id="KW-0732">Signal</keyword>
<evidence type="ECO:0000256" key="1">
    <source>
        <dbReference type="SAM" id="MobiDB-lite"/>
    </source>
</evidence>
<feature type="region of interest" description="Disordered" evidence="1">
    <location>
        <begin position="53"/>
        <end position="88"/>
    </location>
</feature>
<dbReference type="EMBL" id="JAABOJ010000007">
    <property type="protein sequence ID" value="KAF3285474.1"/>
    <property type="molecule type" value="Genomic_DNA"/>
</dbReference>
<evidence type="ECO:0000256" key="2">
    <source>
        <dbReference type="SAM" id="SignalP"/>
    </source>
</evidence>
<reference evidence="3 4" key="1">
    <citation type="submission" date="2020-01" db="EMBL/GenBank/DDBJ databases">
        <authorList>
            <person name="Palmer J.M."/>
        </authorList>
    </citation>
    <scope>NUCLEOTIDE SEQUENCE [LARGE SCALE GENOMIC DNA]</scope>
    <source>
        <strain evidence="3 4">TWF970</strain>
    </source>
</reference>
<name>A0A7C8RDH4_ORBOL</name>
<evidence type="ECO:0000313" key="4">
    <source>
        <dbReference type="Proteomes" id="UP000474640"/>
    </source>
</evidence>
<feature type="signal peptide" evidence="2">
    <location>
        <begin position="1"/>
        <end position="18"/>
    </location>
</feature>
<comment type="caution">
    <text evidence="3">The sequence shown here is derived from an EMBL/GenBank/DDBJ whole genome shotgun (WGS) entry which is preliminary data.</text>
</comment>